<keyword evidence="7" id="KW-0411">Iron-sulfur</keyword>
<dbReference type="InterPro" id="IPR013984">
    <property type="entry name" value="Ald_Fedxn_OxRdtase_dom2"/>
</dbReference>
<proteinExistence type="inferred from homology"/>
<evidence type="ECO:0000313" key="11">
    <source>
        <dbReference type="Proteomes" id="UP000603434"/>
    </source>
</evidence>
<reference evidence="10 11" key="1">
    <citation type="submission" date="2020-08" db="EMBL/GenBank/DDBJ databases">
        <title>Bridging the membrane lipid divide: bacteria of the FCB group superphylum have the potential to synthesize archaeal ether lipids.</title>
        <authorList>
            <person name="Villanueva L."/>
            <person name="Von Meijenfeldt F.A.B."/>
            <person name="Westbye A.B."/>
            <person name="Yadav S."/>
            <person name="Hopmans E.C."/>
            <person name="Dutilh B.E."/>
            <person name="Sinninghe Damste J.S."/>
        </authorList>
    </citation>
    <scope>NUCLEOTIDE SEQUENCE [LARGE SCALE GENOMIC DNA]</scope>
    <source>
        <strain evidence="10">NIOZ-UU30</strain>
    </source>
</reference>
<dbReference type="SMART" id="SM00790">
    <property type="entry name" value="AFOR_N"/>
    <property type="match status" value="1"/>
</dbReference>
<comment type="cofactor">
    <cofactor evidence="8">
        <name>tungstopterin</name>
        <dbReference type="ChEBI" id="CHEBI:30402"/>
    </cofactor>
</comment>
<evidence type="ECO:0000256" key="4">
    <source>
        <dbReference type="ARBA" id="ARBA00022723"/>
    </source>
</evidence>
<protein>
    <submittedName>
        <fullName evidence="10">Aldehyde:ferredoxin oxidoreductase</fullName>
    </submittedName>
</protein>
<dbReference type="InterPro" id="IPR051919">
    <property type="entry name" value="W-dependent_AOR"/>
</dbReference>
<dbReference type="GO" id="GO:0016625">
    <property type="term" value="F:oxidoreductase activity, acting on the aldehyde or oxo group of donors, iron-sulfur protein as acceptor"/>
    <property type="evidence" value="ECO:0007669"/>
    <property type="project" value="InterPro"/>
</dbReference>
<dbReference type="GO" id="GO:0009055">
    <property type="term" value="F:electron transfer activity"/>
    <property type="evidence" value="ECO:0007669"/>
    <property type="project" value="InterPro"/>
</dbReference>
<dbReference type="Gene3D" id="1.10.569.10">
    <property type="entry name" value="Aldehyde Ferredoxin Oxidoreductase Protein, subunit A, domain 2"/>
    <property type="match status" value="1"/>
</dbReference>
<evidence type="ECO:0000256" key="7">
    <source>
        <dbReference type="ARBA" id="ARBA00023014"/>
    </source>
</evidence>
<dbReference type="Proteomes" id="UP000603434">
    <property type="component" value="Unassembled WGS sequence"/>
</dbReference>
<dbReference type="PANTHER" id="PTHR30038">
    <property type="entry name" value="ALDEHYDE FERREDOXIN OXIDOREDUCTASE"/>
    <property type="match status" value="1"/>
</dbReference>
<dbReference type="GO" id="GO:0046872">
    <property type="term" value="F:metal ion binding"/>
    <property type="evidence" value="ECO:0007669"/>
    <property type="project" value="UniProtKB-KW"/>
</dbReference>
<sequence>MTKFKVKPIKTIDYDKPAIEKGYAGQTLCIDVSIAAIFIKPVTDKIKTVFTGGKGFDLWLLWHAVSGTTKWNDPENAICIASGPMGGTPIYPGSGKSIVTTISPLTGSVIDSNVGGYFGPYLKFSGFDAIEVKGKASTDVVIFIDGINAKVQLLEAVGLPEESYDLSAILTEYFGQGKPRNISVVSTGPGAKNTLIGCLNFTWYDLKRKRARYKQAGRGGIGTVLADKRIKAIVARWDTITIDTNHPADVAALKEVGRRHSREIVELDPKQNQMATIGTTHLVTIMNDFDLLPVNNFQYGRHPEAANIGQEVYGRIFDAGFDGCWMGCSVACSHGVKDFVPITGPYKGSKVFVDGPEYETIAGCGSNLGIFDPHTIIEMNFYCDTYGLDTISVGTSMAFAMECFEMSLINKTHTGGIDLSFGNRLAALEMLHQMATGEGFGRTVGQGVRKMKSIFSKDYGADPDILHDIGMEAKGLEFSEYMTKESLAQQGGYGLALKGPQHDEAWLIFLDMVHNFMPTFEQKAEALHWFPMFRTWFGLCGLCKLPWNDIVPEDNKNTPEPAKVMKHVQWYAEYFSAVTGRQTTPDDLIRMSEAVYNFQRIFNLKMGFGRREHDTIPYRAVGPVKAVEYESRRERYDKQLVEQHKVDIEGKSTEEKIALLRQFREGLYEKLKDAVYKRRGWTPNGIPTVATVKRLGIDFQEVLELLKAHGVEE</sequence>
<dbReference type="Pfam" id="PF01314">
    <property type="entry name" value="AFOR_C"/>
    <property type="match status" value="1"/>
</dbReference>
<evidence type="ECO:0000313" key="10">
    <source>
        <dbReference type="EMBL" id="MBC8360715.1"/>
    </source>
</evidence>
<dbReference type="SUPFAM" id="SSF48310">
    <property type="entry name" value="Aldehyde ferredoxin oxidoreductase, C-terminal domains"/>
    <property type="match status" value="1"/>
</dbReference>
<keyword evidence="6" id="KW-0408">Iron</keyword>
<dbReference type="GO" id="GO:0051539">
    <property type="term" value="F:4 iron, 4 sulfur cluster binding"/>
    <property type="evidence" value="ECO:0007669"/>
    <property type="project" value="UniProtKB-KW"/>
</dbReference>
<evidence type="ECO:0000259" key="9">
    <source>
        <dbReference type="SMART" id="SM00790"/>
    </source>
</evidence>
<evidence type="ECO:0000256" key="2">
    <source>
        <dbReference type="ARBA" id="ARBA00011032"/>
    </source>
</evidence>
<dbReference type="InterPro" id="IPR013985">
    <property type="entry name" value="Ald_Fedxn_OxRdtase_dom3"/>
</dbReference>
<gene>
    <name evidence="10" type="ORF">H8E23_04905</name>
</gene>
<evidence type="ECO:0000256" key="3">
    <source>
        <dbReference type="ARBA" id="ARBA00022485"/>
    </source>
</evidence>
<keyword evidence="4" id="KW-0479">Metal-binding</keyword>
<dbReference type="InterPro" id="IPR001203">
    <property type="entry name" value="OxRdtase_Ald_Fedxn_C"/>
</dbReference>
<dbReference type="EMBL" id="JACNJH010000102">
    <property type="protein sequence ID" value="MBC8360715.1"/>
    <property type="molecule type" value="Genomic_DNA"/>
</dbReference>
<dbReference type="AlphaFoldDB" id="A0A8J6NR84"/>
<evidence type="ECO:0000256" key="5">
    <source>
        <dbReference type="ARBA" id="ARBA00023002"/>
    </source>
</evidence>
<dbReference type="Gene3D" id="3.60.9.10">
    <property type="entry name" value="Aldehyde ferredoxin oxidoreductase, N-terminal domain"/>
    <property type="match status" value="1"/>
</dbReference>
<keyword evidence="5" id="KW-0560">Oxidoreductase</keyword>
<name>A0A8J6NR84_9BACT</name>
<dbReference type="InterPro" id="IPR013983">
    <property type="entry name" value="Ald_Fedxn_OxRdtase_N"/>
</dbReference>
<keyword evidence="3" id="KW-0004">4Fe-4S</keyword>
<feature type="domain" description="Aldehyde ferredoxin oxidoreductase N-terminal" evidence="9">
    <location>
        <begin position="23"/>
        <end position="239"/>
    </location>
</feature>
<accession>A0A8J6NR84</accession>
<organism evidence="10 11">
    <name type="scientific">Candidatus Desulfatibia profunda</name>
    <dbReference type="NCBI Taxonomy" id="2841695"/>
    <lineage>
        <taxon>Bacteria</taxon>
        <taxon>Pseudomonadati</taxon>
        <taxon>Thermodesulfobacteriota</taxon>
        <taxon>Desulfobacteria</taxon>
        <taxon>Desulfobacterales</taxon>
        <taxon>Desulfobacterales incertae sedis</taxon>
        <taxon>Candidatus Desulfatibia</taxon>
    </lineage>
</organism>
<dbReference type="Gene3D" id="1.10.599.10">
    <property type="entry name" value="Aldehyde Ferredoxin Oxidoreductase Protein, subunit A, domain 3"/>
    <property type="match status" value="1"/>
</dbReference>
<evidence type="ECO:0000256" key="8">
    <source>
        <dbReference type="ARBA" id="ARBA00049934"/>
    </source>
</evidence>
<dbReference type="InterPro" id="IPR036503">
    <property type="entry name" value="Ald_Fedxn_OxRdtase_N_sf"/>
</dbReference>
<comment type="cofactor">
    <cofactor evidence="1">
        <name>[4Fe-4S] cluster</name>
        <dbReference type="ChEBI" id="CHEBI:49883"/>
    </cofactor>
</comment>
<evidence type="ECO:0000256" key="1">
    <source>
        <dbReference type="ARBA" id="ARBA00001966"/>
    </source>
</evidence>
<dbReference type="PANTHER" id="PTHR30038:SF7">
    <property type="entry name" value="TUNGSTEN-CONTAINING GLYCERALDEHYDE-3-PHOSPHATE:FERREDOXIN OXIDOREDUCTASE"/>
    <property type="match status" value="1"/>
</dbReference>
<comment type="caution">
    <text evidence="10">The sequence shown here is derived from an EMBL/GenBank/DDBJ whole genome shotgun (WGS) entry which is preliminary data.</text>
</comment>
<dbReference type="InterPro" id="IPR036021">
    <property type="entry name" value="Tungsten_al_ferr_oxy-like_C"/>
</dbReference>
<comment type="similarity">
    <text evidence="2">Belongs to the AOR/FOR family.</text>
</comment>
<dbReference type="Pfam" id="PF02730">
    <property type="entry name" value="AFOR_N"/>
    <property type="match status" value="1"/>
</dbReference>
<evidence type="ECO:0000256" key="6">
    <source>
        <dbReference type="ARBA" id="ARBA00023004"/>
    </source>
</evidence>
<dbReference type="SUPFAM" id="SSF56228">
    <property type="entry name" value="Aldehyde ferredoxin oxidoreductase, N-terminal domain"/>
    <property type="match status" value="1"/>
</dbReference>